<protein>
    <submittedName>
        <fullName evidence="1">Uncharacterized protein</fullName>
    </submittedName>
</protein>
<dbReference type="Proteomes" id="UP000246975">
    <property type="component" value="Segment"/>
</dbReference>
<reference evidence="1 2" key="1">
    <citation type="submission" date="2018-03" db="EMBL/GenBank/DDBJ databases">
        <authorList>
            <person name="Garlena R.A."/>
            <person name="Russell D.A."/>
            <person name="Pope W.H."/>
            <person name="Jacobs-Sera D."/>
            <person name="Hatfull G.F."/>
        </authorList>
    </citation>
    <scope>NUCLEOTIDE SEQUENCE [LARGE SCALE GENOMIC DNA]</scope>
</reference>
<accession>A0A2U8UJP1</accession>
<dbReference type="RefSeq" id="YP_009801702.1">
    <property type="nucleotide sequence ID" value="NC_047974.1"/>
</dbReference>
<dbReference type="KEGG" id="vg:54992220"/>
<evidence type="ECO:0000313" key="2">
    <source>
        <dbReference type="Proteomes" id="UP000246975"/>
    </source>
</evidence>
<organism evidence="1 2">
    <name type="scientific">Gordonia phage Jace</name>
    <dbReference type="NCBI Taxonomy" id="2182360"/>
    <lineage>
        <taxon>Viruses</taxon>
        <taxon>Duplodnaviria</taxon>
        <taxon>Heunggongvirae</taxon>
        <taxon>Uroviricota</taxon>
        <taxon>Caudoviricetes</taxon>
        <taxon>Jacevirus</taxon>
        <taxon>Jacevirus jace</taxon>
    </lineage>
</organism>
<proteinExistence type="predicted"/>
<dbReference type="EMBL" id="MH153804">
    <property type="protein sequence ID" value="AWN03676.1"/>
    <property type="molecule type" value="Genomic_DNA"/>
</dbReference>
<name>A0A2U8UJP1_9CAUD</name>
<evidence type="ECO:0000313" key="1">
    <source>
        <dbReference type="EMBL" id="AWN03676.1"/>
    </source>
</evidence>
<keyword evidence="2" id="KW-1185">Reference proteome</keyword>
<dbReference type="Gene3D" id="1.20.5.110">
    <property type="match status" value="1"/>
</dbReference>
<dbReference type="GeneID" id="54992220"/>
<gene>
    <name evidence="1" type="primary">56</name>
    <name evidence="1" type="ORF">PBI_JACE_56</name>
</gene>
<sequence>MLKPGQKIVSLSKSQREELIFELRNQLPKVHARAVELRKIMRDAAAELEKVERRQRDIFDSIDALS</sequence>